<proteinExistence type="predicted"/>
<dbReference type="EMBL" id="JADBGQ010000005">
    <property type="protein sequence ID" value="KAG5398713.1"/>
    <property type="molecule type" value="Genomic_DNA"/>
</dbReference>
<gene>
    <name evidence="2" type="primary">A05p045980.1_BraROA</name>
    <name evidence="2" type="ORF">IGI04_020527</name>
</gene>
<keyword evidence="3" id="KW-1185">Reference proteome</keyword>
<sequence>MQLQWRGKEALSSSTILQVIDSRPQIEAWAESIESSGLVFTTGSRLDLLVVDRAIVGVYDVKENFFIPTSNAPRAGPRNSVFGAPTLVNATSSRSQPPPSSMGNTAGGGSVSRVLVSDGGSILSSTGSMGGGGSISRALISDGGSILSSTGSMGGGGLLSRGLISDGGSIMSSTGSMGGGGSMSRGLISDGGSIMSSTGSMGGGGLLSRALIYDGGSIMSSMGSMDGNSSYVPSAAGGHFQTHVQAMNSLSSMSLMNSNYMTRTLKGVYDVKENFFIPTSNAPRARPRNSSLNSVPYARFYNSSRAPPPPSSMGNTAGGGSMSRDLVSDGGSMLSSTGSMGGGGSMSRALISVGESILSSTGSMGGGGSMSRGLISDGGSIMSSTGSMGGGGLLSRALISDGGSIMSSMGSMDGSTEHNRSMMIGLQGYSMPGSSYPSAAGGHFQIHVQAMNSLSSMSLMNSNYMTRTLKGVYDVKENFFIPTSNASRVGPRNSVFGAPTLVNATSSRAPPPPSSMGNTAGGGSMSRALVSDGGSMLSSKGSMGGGGSMSRGLISDGESILSSTGGVWVVEAQ</sequence>
<organism evidence="2 3">
    <name type="scientific">Brassica rapa subsp. trilocularis</name>
    <dbReference type="NCBI Taxonomy" id="1813537"/>
    <lineage>
        <taxon>Eukaryota</taxon>
        <taxon>Viridiplantae</taxon>
        <taxon>Streptophyta</taxon>
        <taxon>Embryophyta</taxon>
        <taxon>Tracheophyta</taxon>
        <taxon>Spermatophyta</taxon>
        <taxon>Magnoliopsida</taxon>
        <taxon>eudicotyledons</taxon>
        <taxon>Gunneridae</taxon>
        <taxon>Pentapetalae</taxon>
        <taxon>rosids</taxon>
        <taxon>malvids</taxon>
        <taxon>Brassicales</taxon>
        <taxon>Brassicaceae</taxon>
        <taxon>Brassiceae</taxon>
        <taxon>Brassica</taxon>
    </lineage>
</organism>
<feature type="compositionally biased region" description="Low complexity" evidence="1">
    <location>
        <begin position="531"/>
        <end position="541"/>
    </location>
</feature>
<comment type="caution">
    <text evidence="2">The sequence shown here is derived from an EMBL/GenBank/DDBJ whole genome shotgun (WGS) entry which is preliminary data.</text>
</comment>
<accession>A0ABQ7MKK9</accession>
<evidence type="ECO:0000313" key="3">
    <source>
        <dbReference type="Proteomes" id="UP000823674"/>
    </source>
</evidence>
<dbReference type="Proteomes" id="UP000823674">
    <property type="component" value="Chromosome A05"/>
</dbReference>
<reference evidence="2 3" key="1">
    <citation type="submission" date="2021-03" db="EMBL/GenBank/DDBJ databases">
        <authorList>
            <person name="King G.J."/>
            <person name="Bancroft I."/>
            <person name="Baten A."/>
            <person name="Bloomfield J."/>
            <person name="Borpatragohain P."/>
            <person name="He Z."/>
            <person name="Irish N."/>
            <person name="Irwin J."/>
            <person name="Liu K."/>
            <person name="Mauleon R.P."/>
            <person name="Moore J."/>
            <person name="Morris R."/>
            <person name="Ostergaard L."/>
            <person name="Wang B."/>
            <person name="Wells R."/>
        </authorList>
    </citation>
    <scope>NUCLEOTIDE SEQUENCE [LARGE SCALE GENOMIC DNA]</scope>
    <source>
        <strain evidence="2">R-o-18</strain>
        <tissue evidence="2">Leaf</tissue>
    </source>
</reference>
<feature type="region of interest" description="Disordered" evidence="1">
    <location>
        <begin position="301"/>
        <end position="342"/>
    </location>
</feature>
<evidence type="ECO:0000313" key="2">
    <source>
        <dbReference type="EMBL" id="KAG5398713.1"/>
    </source>
</evidence>
<feature type="region of interest" description="Disordered" evidence="1">
    <location>
        <begin position="90"/>
        <end position="110"/>
    </location>
</feature>
<evidence type="ECO:0000256" key="1">
    <source>
        <dbReference type="SAM" id="MobiDB-lite"/>
    </source>
</evidence>
<feature type="region of interest" description="Disordered" evidence="1">
    <location>
        <begin position="503"/>
        <end position="551"/>
    </location>
</feature>
<feature type="compositionally biased region" description="Low complexity" evidence="1">
    <location>
        <begin position="328"/>
        <end position="338"/>
    </location>
</feature>
<protein>
    <submittedName>
        <fullName evidence="2">Uncharacterized protein</fullName>
    </submittedName>
</protein>
<name>A0ABQ7MKK9_BRACM</name>